<evidence type="ECO:0000256" key="17">
    <source>
        <dbReference type="ARBA" id="ARBA00031028"/>
    </source>
</evidence>
<keyword evidence="11" id="KW-0249">Electron transport</keyword>
<organism evidence="20">
    <name type="scientific">Gynaikothrips uzeli</name>
    <dbReference type="NCBI Taxonomy" id="1422814"/>
    <lineage>
        <taxon>Eukaryota</taxon>
        <taxon>Metazoa</taxon>
        <taxon>Ecdysozoa</taxon>
        <taxon>Arthropoda</taxon>
        <taxon>Hexapoda</taxon>
        <taxon>Insecta</taxon>
        <taxon>Pterygota</taxon>
        <taxon>Neoptera</taxon>
        <taxon>Paraneoptera</taxon>
        <taxon>Thysanoptera</taxon>
        <taxon>Tubulifera</taxon>
        <taxon>Phlaeothripoidea</taxon>
        <taxon>Phlaeothripidae</taxon>
        <taxon>Phlaeothripinae</taxon>
        <taxon>Gynaikothrips</taxon>
    </lineage>
</organism>
<keyword evidence="8 19" id="KW-0812">Transmembrane</keyword>
<dbReference type="InterPro" id="IPR050175">
    <property type="entry name" value="Complex_I_Subunit_2"/>
</dbReference>
<keyword evidence="16 19" id="KW-0472">Membrane</keyword>
<evidence type="ECO:0000256" key="10">
    <source>
        <dbReference type="ARBA" id="ARBA00022967"/>
    </source>
</evidence>
<evidence type="ECO:0000313" key="20">
    <source>
        <dbReference type="EMBL" id="QTF76074.1"/>
    </source>
</evidence>
<gene>
    <name evidence="20" type="primary">nad2</name>
</gene>
<keyword evidence="9" id="KW-0999">Mitochondrion inner membrane</keyword>
<comment type="catalytic activity">
    <reaction evidence="18">
        <text>a ubiquinone + NADH + 5 H(+)(in) = a ubiquinol + NAD(+) + 4 H(+)(out)</text>
        <dbReference type="Rhea" id="RHEA:29091"/>
        <dbReference type="Rhea" id="RHEA-COMP:9565"/>
        <dbReference type="Rhea" id="RHEA-COMP:9566"/>
        <dbReference type="ChEBI" id="CHEBI:15378"/>
        <dbReference type="ChEBI" id="CHEBI:16389"/>
        <dbReference type="ChEBI" id="CHEBI:17976"/>
        <dbReference type="ChEBI" id="CHEBI:57540"/>
        <dbReference type="ChEBI" id="CHEBI:57945"/>
        <dbReference type="EC" id="7.1.1.2"/>
    </reaction>
</comment>
<evidence type="ECO:0000256" key="3">
    <source>
        <dbReference type="ARBA" id="ARBA00007012"/>
    </source>
</evidence>
<dbReference type="AlphaFoldDB" id="A0A8A5L602"/>
<keyword evidence="12 19" id="KW-1133">Transmembrane helix</keyword>
<dbReference type="PANTHER" id="PTHR46552">
    <property type="entry name" value="NADH-UBIQUINONE OXIDOREDUCTASE CHAIN 2"/>
    <property type="match status" value="1"/>
</dbReference>
<feature type="transmembrane region" description="Helical" evidence="19">
    <location>
        <begin position="99"/>
        <end position="117"/>
    </location>
</feature>
<protein>
    <recommendedName>
        <fullName evidence="5">NADH-ubiquinone oxidoreductase chain 2</fullName>
        <ecNumber evidence="4">7.1.1.2</ecNumber>
    </recommendedName>
    <alternativeName>
        <fullName evidence="17">NADH dehydrogenase subunit 2</fullName>
    </alternativeName>
</protein>
<dbReference type="PANTHER" id="PTHR46552:SF1">
    <property type="entry name" value="NADH-UBIQUINONE OXIDOREDUCTASE CHAIN 2"/>
    <property type="match status" value="1"/>
</dbReference>
<dbReference type="EMBL" id="MK940484">
    <property type="protein sequence ID" value="QTF76074.1"/>
    <property type="molecule type" value="Genomic_DNA"/>
</dbReference>
<keyword evidence="15 20" id="KW-0496">Mitochondrion</keyword>
<feature type="transmembrane region" description="Helical" evidence="19">
    <location>
        <begin position="7"/>
        <end position="26"/>
    </location>
</feature>
<name>A0A8A5L602_9NEOP</name>
<evidence type="ECO:0000256" key="1">
    <source>
        <dbReference type="ARBA" id="ARBA00003257"/>
    </source>
</evidence>
<evidence type="ECO:0000256" key="14">
    <source>
        <dbReference type="ARBA" id="ARBA00023075"/>
    </source>
</evidence>
<evidence type="ECO:0000256" key="18">
    <source>
        <dbReference type="ARBA" id="ARBA00049551"/>
    </source>
</evidence>
<comment type="function">
    <text evidence="1">Core subunit of the mitochondrial membrane respiratory chain NADH dehydrogenase (Complex I) that is believed to belong to the minimal assembly required for catalysis. Complex I functions in the transfer of electrons from NADH to the respiratory chain. The immediate electron acceptor for the enzyme is believed to be ubiquinone.</text>
</comment>
<evidence type="ECO:0000256" key="16">
    <source>
        <dbReference type="ARBA" id="ARBA00023136"/>
    </source>
</evidence>
<evidence type="ECO:0000256" key="5">
    <source>
        <dbReference type="ARBA" id="ARBA00021008"/>
    </source>
</evidence>
<evidence type="ECO:0000256" key="4">
    <source>
        <dbReference type="ARBA" id="ARBA00012944"/>
    </source>
</evidence>
<keyword evidence="10" id="KW-1278">Translocase</keyword>
<accession>A0A8A5L602</accession>
<proteinExistence type="inferred from homology"/>
<geneLocation type="mitochondrion" evidence="20"/>
<keyword evidence="13" id="KW-0520">NAD</keyword>
<feature type="transmembrane region" description="Helical" evidence="19">
    <location>
        <begin position="124"/>
        <end position="146"/>
    </location>
</feature>
<evidence type="ECO:0000256" key="13">
    <source>
        <dbReference type="ARBA" id="ARBA00023027"/>
    </source>
</evidence>
<evidence type="ECO:0000256" key="12">
    <source>
        <dbReference type="ARBA" id="ARBA00022989"/>
    </source>
</evidence>
<evidence type="ECO:0000256" key="8">
    <source>
        <dbReference type="ARBA" id="ARBA00022692"/>
    </source>
</evidence>
<evidence type="ECO:0000256" key="6">
    <source>
        <dbReference type="ARBA" id="ARBA00022448"/>
    </source>
</evidence>
<dbReference type="GO" id="GO:0006120">
    <property type="term" value="P:mitochondrial electron transport, NADH to ubiquinone"/>
    <property type="evidence" value="ECO:0007669"/>
    <property type="project" value="TreeGrafter"/>
</dbReference>
<evidence type="ECO:0000256" key="2">
    <source>
        <dbReference type="ARBA" id="ARBA00004448"/>
    </source>
</evidence>
<evidence type="ECO:0000256" key="19">
    <source>
        <dbReference type="SAM" id="Phobius"/>
    </source>
</evidence>
<dbReference type="EC" id="7.1.1.2" evidence="4"/>
<dbReference type="GO" id="GO:0005743">
    <property type="term" value="C:mitochondrial inner membrane"/>
    <property type="evidence" value="ECO:0007669"/>
    <property type="project" value="UniProtKB-SubCell"/>
</dbReference>
<evidence type="ECO:0000256" key="11">
    <source>
        <dbReference type="ARBA" id="ARBA00022982"/>
    </source>
</evidence>
<reference evidence="20" key="1">
    <citation type="journal article" name="Sci. Rep.">
        <title>Rearrangement and evolution of mitochondrial genomes in Thysanoptera (Insecta).</title>
        <authorList>
            <person name="Tyagi K."/>
            <person name="Chakraborty R."/>
            <person name="Cameron S.L."/>
            <person name="Sweet A.D."/>
            <person name="Chandra K."/>
            <person name="Kumar V."/>
        </authorList>
    </citation>
    <scope>NUCLEOTIDE SEQUENCE</scope>
</reference>
<keyword evidence="14" id="KW-0830">Ubiquinone</keyword>
<evidence type="ECO:0000256" key="15">
    <source>
        <dbReference type="ARBA" id="ARBA00023128"/>
    </source>
</evidence>
<keyword evidence="6" id="KW-0813">Transport</keyword>
<comment type="similarity">
    <text evidence="3">Belongs to the complex I subunit 2 family.</text>
</comment>
<evidence type="ECO:0000256" key="7">
    <source>
        <dbReference type="ARBA" id="ARBA00022660"/>
    </source>
</evidence>
<sequence length="182" mass="21730">MFFKKKNYFLNLCLFMMMLGVCMGMNSNAWLMMWLSMEITLMFFLPLLMLNKSMSESFSCLKYFIFQCLGSIFFILGSFDLFFFNTFGLILKLGVFPNHFWMLSVSKGLNWFNFFLFMSVQKILPLLFICFSLKFIFFNFIILLFFNSLVGNLGSINQMMFSSILNYLNWTKSLNLYMMFKY</sequence>
<feature type="transmembrane region" description="Helical" evidence="19">
    <location>
        <begin position="63"/>
        <end position="87"/>
    </location>
</feature>
<comment type="subcellular location">
    <subcellularLocation>
        <location evidence="2">Mitochondrion inner membrane</location>
        <topology evidence="2">Multi-pass membrane protein</topology>
    </subcellularLocation>
</comment>
<evidence type="ECO:0000256" key="9">
    <source>
        <dbReference type="ARBA" id="ARBA00022792"/>
    </source>
</evidence>
<feature type="transmembrane region" description="Helical" evidence="19">
    <location>
        <begin position="32"/>
        <end position="51"/>
    </location>
</feature>
<keyword evidence="7" id="KW-0679">Respiratory chain</keyword>
<dbReference type="GO" id="GO:0008137">
    <property type="term" value="F:NADH dehydrogenase (ubiquinone) activity"/>
    <property type="evidence" value="ECO:0007669"/>
    <property type="project" value="UniProtKB-EC"/>
</dbReference>